<dbReference type="Proteomes" id="UP000182057">
    <property type="component" value="Unassembled WGS sequence"/>
</dbReference>
<evidence type="ECO:0000313" key="3">
    <source>
        <dbReference type="Proteomes" id="UP000182057"/>
    </source>
</evidence>
<dbReference type="AlphaFoldDB" id="A0A1D3UVD7"/>
<name>A0A1D3UVD7_TANFO</name>
<protein>
    <recommendedName>
        <fullName evidence="1">Protein FecR C-terminal domain-containing protein</fullName>
    </recommendedName>
</protein>
<feature type="domain" description="Protein FecR C-terminal" evidence="1">
    <location>
        <begin position="1"/>
        <end position="57"/>
    </location>
</feature>
<sequence>MSRLEKCYGITVRIENDRIRRKVFSGKFRISDGMENILRLLQQEERYVFECDESESVIYIR</sequence>
<accession>A0A1D3UVD7</accession>
<proteinExistence type="predicted"/>
<dbReference type="InterPro" id="IPR032508">
    <property type="entry name" value="FecR_C"/>
</dbReference>
<evidence type="ECO:0000259" key="1">
    <source>
        <dbReference type="Pfam" id="PF16344"/>
    </source>
</evidence>
<gene>
    <name evidence="2" type="ORF">TFUB20_02295</name>
</gene>
<dbReference type="Pfam" id="PF16344">
    <property type="entry name" value="FecR_C"/>
    <property type="match status" value="1"/>
</dbReference>
<organism evidence="2 3">
    <name type="scientific">Tannerella forsythia</name>
    <name type="common">Bacteroides forsythus</name>
    <dbReference type="NCBI Taxonomy" id="28112"/>
    <lineage>
        <taxon>Bacteria</taxon>
        <taxon>Pseudomonadati</taxon>
        <taxon>Bacteroidota</taxon>
        <taxon>Bacteroidia</taxon>
        <taxon>Bacteroidales</taxon>
        <taxon>Tannerellaceae</taxon>
        <taxon>Tannerella</taxon>
    </lineage>
</organism>
<dbReference type="Gene3D" id="3.55.50.30">
    <property type="match status" value="1"/>
</dbReference>
<dbReference type="RefSeq" id="WP_074450187.1">
    <property type="nucleotide sequence ID" value="NZ_FMMM01000078.1"/>
</dbReference>
<dbReference type="EMBL" id="FMMM01000078">
    <property type="protein sequence ID" value="SCQ24107.1"/>
    <property type="molecule type" value="Genomic_DNA"/>
</dbReference>
<evidence type="ECO:0000313" key="2">
    <source>
        <dbReference type="EMBL" id="SCQ24107.1"/>
    </source>
</evidence>
<reference evidence="2 3" key="1">
    <citation type="submission" date="2016-09" db="EMBL/GenBank/DDBJ databases">
        <authorList>
            <person name="Capua I."/>
            <person name="De Benedictis P."/>
            <person name="Joannis T."/>
            <person name="Lombin L.H."/>
            <person name="Cattoli G."/>
        </authorList>
    </citation>
    <scope>NUCLEOTIDE SEQUENCE [LARGE SCALE GENOMIC DNA]</scope>
    <source>
        <strain evidence="2 3">UB20</strain>
    </source>
</reference>